<protein>
    <submittedName>
        <fullName evidence="1">Uncharacterized protein</fullName>
    </submittedName>
</protein>
<evidence type="ECO:0000313" key="1">
    <source>
        <dbReference type="EMBL" id="KAI0083625.1"/>
    </source>
</evidence>
<accession>A0ACB8TNT7</accession>
<keyword evidence="2" id="KW-1185">Reference proteome</keyword>
<gene>
    <name evidence="1" type="ORF">BDY19DRAFT_619996</name>
</gene>
<reference evidence="1" key="1">
    <citation type="journal article" date="2021" name="Environ. Microbiol.">
        <title>Gene family expansions and transcriptome signatures uncover fungal adaptations to wood decay.</title>
        <authorList>
            <person name="Hage H."/>
            <person name="Miyauchi S."/>
            <person name="Viragh M."/>
            <person name="Drula E."/>
            <person name="Min B."/>
            <person name="Chaduli D."/>
            <person name="Navarro D."/>
            <person name="Favel A."/>
            <person name="Norest M."/>
            <person name="Lesage-Meessen L."/>
            <person name="Balint B."/>
            <person name="Merenyi Z."/>
            <person name="de Eugenio L."/>
            <person name="Morin E."/>
            <person name="Martinez A.T."/>
            <person name="Baldrian P."/>
            <person name="Stursova M."/>
            <person name="Martinez M.J."/>
            <person name="Novotny C."/>
            <person name="Magnuson J.K."/>
            <person name="Spatafora J.W."/>
            <person name="Maurice S."/>
            <person name="Pangilinan J."/>
            <person name="Andreopoulos W."/>
            <person name="LaButti K."/>
            <person name="Hundley H."/>
            <person name="Na H."/>
            <person name="Kuo A."/>
            <person name="Barry K."/>
            <person name="Lipzen A."/>
            <person name="Henrissat B."/>
            <person name="Riley R."/>
            <person name="Ahrendt S."/>
            <person name="Nagy L.G."/>
            <person name="Grigoriev I.V."/>
            <person name="Martin F."/>
            <person name="Rosso M.N."/>
        </authorList>
    </citation>
    <scope>NUCLEOTIDE SEQUENCE</scope>
    <source>
        <strain evidence="1">CBS 384.51</strain>
    </source>
</reference>
<organism evidence="1 2">
    <name type="scientific">Irpex rosettiformis</name>
    <dbReference type="NCBI Taxonomy" id="378272"/>
    <lineage>
        <taxon>Eukaryota</taxon>
        <taxon>Fungi</taxon>
        <taxon>Dikarya</taxon>
        <taxon>Basidiomycota</taxon>
        <taxon>Agaricomycotina</taxon>
        <taxon>Agaricomycetes</taxon>
        <taxon>Polyporales</taxon>
        <taxon>Irpicaceae</taxon>
        <taxon>Irpex</taxon>
    </lineage>
</organism>
<sequence length="153" mass="17272">MRLGEYSLPLVGYVAISCGIPLEIVVITLTWIKTIPTIRLLRHTDPNFFPTLVYVIYRDGTLSFITILVLSVIALLSYVWQPFFCITMLSNTLVSIIVSRFMLNLREDHVRTTGGVEQNCSLHIADLSHIHFDLDILPQVSRNSSSATSYSLE</sequence>
<dbReference type="EMBL" id="MU274958">
    <property type="protein sequence ID" value="KAI0083625.1"/>
    <property type="molecule type" value="Genomic_DNA"/>
</dbReference>
<name>A0ACB8TNT7_9APHY</name>
<comment type="caution">
    <text evidence="1">The sequence shown here is derived from an EMBL/GenBank/DDBJ whole genome shotgun (WGS) entry which is preliminary data.</text>
</comment>
<evidence type="ECO:0000313" key="2">
    <source>
        <dbReference type="Proteomes" id="UP001055072"/>
    </source>
</evidence>
<proteinExistence type="predicted"/>
<dbReference type="Proteomes" id="UP001055072">
    <property type="component" value="Unassembled WGS sequence"/>
</dbReference>